<dbReference type="PANTHER" id="PTHR43775">
    <property type="entry name" value="FATTY ACID SYNTHASE"/>
    <property type="match status" value="1"/>
</dbReference>
<protein>
    <recommendedName>
        <fullName evidence="11">Carrier domain-containing protein</fullName>
    </recommendedName>
</protein>
<dbReference type="Gene3D" id="1.10.1200.10">
    <property type="entry name" value="ACP-like"/>
    <property type="match status" value="1"/>
</dbReference>
<dbReference type="SUPFAM" id="SSF53901">
    <property type="entry name" value="Thiolase-like"/>
    <property type="match status" value="1"/>
</dbReference>
<keyword evidence="10" id="KW-1185">Reference proteome</keyword>
<dbReference type="VEuPathDB" id="FungiDB:F4678DRAFT_485714"/>
<evidence type="ECO:0000256" key="5">
    <source>
        <dbReference type="SAM" id="MobiDB-lite"/>
    </source>
</evidence>
<keyword evidence="3" id="KW-0808">Transferase</keyword>
<dbReference type="Pfam" id="PF02801">
    <property type="entry name" value="Ketoacyl-synt_C"/>
    <property type="match status" value="1"/>
</dbReference>
<name>A0A9W8NKA2_9PEZI</name>
<dbReference type="Gene3D" id="3.10.129.110">
    <property type="entry name" value="Polyketide synthase dehydratase"/>
    <property type="match status" value="1"/>
</dbReference>
<feature type="region of interest" description="C-terminal hotdog fold" evidence="4">
    <location>
        <begin position="1418"/>
        <end position="1559"/>
    </location>
</feature>
<gene>
    <name evidence="9" type="ORF">NPX13_g1854</name>
</gene>
<dbReference type="InterPro" id="IPR016035">
    <property type="entry name" value="Acyl_Trfase/lysoPLipase"/>
</dbReference>
<dbReference type="InterPro" id="IPR009081">
    <property type="entry name" value="PP-bd_ACP"/>
</dbReference>
<evidence type="ECO:0000256" key="2">
    <source>
        <dbReference type="ARBA" id="ARBA00022553"/>
    </source>
</evidence>
<evidence type="ECO:0000256" key="3">
    <source>
        <dbReference type="ARBA" id="ARBA00022679"/>
    </source>
</evidence>
<dbReference type="PROSITE" id="PS52019">
    <property type="entry name" value="PKS_MFAS_DH"/>
    <property type="match status" value="1"/>
</dbReference>
<accession>A0A9W8NKA2</accession>
<dbReference type="InterPro" id="IPR049900">
    <property type="entry name" value="PKS_mFAS_DH"/>
</dbReference>
<dbReference type="Gene3D" id="3.40.47.10">
    <property type="match status" value="1"/>
</dbReference>
<dbReference type="PANTHER" id="PTHR43775:SF37">
    <property type="entry name" value="SI:DKEY-61P9.11"/>
    <property type="match status" value="1"/>
</dbReference>
<dbReference type="InterPro" id="IPR014030">
    <property type="entry name" value="Ketoacyl_synth_N"/>
</dbReference>
<evidence type="ECO:0000256" key="4">
    <source>
        <dbReference type="PROSITE-ProRule" id="PRU01363"/>
    </source>
</evidence>
<dbReference type="Pfam" id="PF00109">
    <property type="entry name" value="ketoacyl-synt"/>
    <property type="match status" value="1"/>
</dbReference>
<dbReference type="Pfam" id="PF16073">
    <property type="entry name" value="SAT"/>
    <property type="match status" value="1"/>
</dbReference>
<dbReference type="CDD" id="cd00833">
    <property type="entry name" value="PKS"/>
    <property type="match status" value="1"/>
</dbReference>
<dbReference type="InterPro" id="IPR001227">
    <property type="entry name" value="Ac_transferase_dom_sf"/>
</dbReference>
<keyword evidence="1" id="KW-0596">Phosphopantetheine</keyword>
<dbReference type="SUPFAM" id="SSF55048">
    <property type="entry name" value="Probable ACP-binding domain of malonyl-CoA ACP transacylase"/>
    <property type="match status" value="1"/>
</dbReference>
<dbReference type="EMBL" id="JANPWZ010000178">
    <property type="protein sequence ID" value="KAJ3578716.1"/>
    <property type="molecule type" value="Genomic_DNA"/>
</dbReference>
<dbReference type="GO" id="GO:0004312">
    <property type="term" value="F:fatty acid synthase activity"/>
    <property type="evidence" value="ECO:0007669"/>
    <property type="project" value="TreeGrafter"/>
</dbReference>
<dbReference type="GO" id="GO:0006633">
    <property type="term" value="P:fatty acid biosynthetic process"/>
    <property type="evidence" value="ECO:0007669"/>
    <property type="project" value="InterPro"/>
</dbReference>
<dbReference type="InterPro" id="IPR014031">
    <property type="entry name" value="Ketoacyl_synth_C"/>
</dbReference>
<dbReference type="InterPro" id="IPR016039">
    <property type="entry name" value="Thiolase-like"/>
</dbReference>
<dbReference type="SMART" id="SM00825">
    <property type="entry name" value="PKS_KS"/>
    <property type="match status" value="1"/>
</dbReference>
<dbReference type="InterPro" id="IPR020841">
    <property type="entry name" value="PKS_Beta-ketoAc_synthase_dom"/>
</dbReference>
<feature type="domain" description="Carrier" evidence="6">
    <location>
        <begin position="1646"/>
        <end position="1723"/>
    </location>
</feature>
<organism evidence="9 10">
    <name type="scientific">Xylaria arbuscula</name>
    <dbReference type="NCBI Taxonomy" id="114810"/>
    <lineage>
        <taxon>Eukaryota</taxon>
        <taxon>Fungi</taxon>
        <taxon>Dikarya</taxon>
        <taxon>Ascomycota</taxon>
        <taxon>Pezizomycotina</taxon>
        <taxon>Sordariomycetes</taxon>
        <taxon>Xylariomycetidae</taxon>
        <taxon>Xylariales</taxon>
        <taxon>Xylariaceae</taxon>
        <taxon>Xylaria</taxon>
    </lineage>
</organism>
<dbReference type="PROSITE" id="PS50075">
    <property type="entry name" value="CARRIER"/>
    <property type="match status" value="1"/>
</dbReference>
<dbReference type="PROSITE" id="PS52004">
    <property type="entry name" value="KS3_2"/>
    <property type="match status" value="1"/>
</dbReference>
<reference evidence="9" key="1">
    <citation type="submission" date="2022-07" db="EMBL/GenBank/DDBJ databases">
        <title>Genome Sequence of Xylaria arbuscula.</title>
        <authorList>
            <person name="Buettner E."/>
        </authorList>
    </citation>
    <scope>NUCLEOTIDE SEQUENCE</scope>
    <source>
        <strain evidence="9">VT107</strain>
    </source>
</reference>
<keyword evidence="2" id="KW-0597">Phosphoprotein</keyword>
<dbReference type="InterPro" id="IPR032088">
    <property type="entry name" value="SAT"/>
</dbReference>
<dbReference type="Pfam" id="PF00550">
    <property type="entry name" value="PP-binding"/>
    <property type="match status" value="1"/>
</dbReference>
<dbReference type="Gene3D" id="3.30.70.3290">
    <property type="match status" value="1"/>
</dbReference>
<evidence type="ECO:0000259" key="7">
    <source>
        <dbReference type="PROSITE" id="PS52004"/>
    </source>
</evidence>
<dbReference type="Gene3D" id="3.40.366.10">
    <property type="entry name" value="Malonyl-Coenzyme A Acyl Carrier Protein, domain 2"/>
    <property type="match status" value="1"/>
</dbReference>
<feature type="region of interest" description="N-terminal hotdog fold" evidence="4">
    <location>
        <begin position="1264"/>
        <end position="1392"/>
    </location>
</feature>
<evidence type="ECO:0000259" key="6">
    <source>
        <dbReference type="PROSITE" id="PS50075"/>
    </source>
</evidence>
<dbReference type="GO" id="GO:0044550">
    <property type="term" value="P:secondary metabolite biosynthetic process"/>
    <property type="evidence" value="ECO:0007669"/>
    <property type="project" value="TreeGrafter"/>
</dbReference>
<dbReference type="SUPFAM" id="SSF52151">
    <property type="entry name" value="FabD/lysophospholipase-like"/>
    <property type="match status" value="1"/>
</dbReference>
<dbReference type="GO" id="GO:0004315">
    <property type="term" value="F:3-oxoacyl-[acyl-carrier-protein] synthase activity"/>
    <property type="evidence" value="ECO:0007669"/>
    <property type="project" value="InterPro"/>
</dbReference>
<feature type="domain" description="PKS/mFAS DH" evidence="8">
    <location>
        <begin position="1264"/>
        <end position="1559"/>
    </location>
</feature>
<evidence type="ECO:0000313" key="10">
    <source>
        <dbReference type="Proteomes" id="UP001148614"/>
    </source>
</evidence>
<dbReference type="InterPro" id="IPR042104">
    <property type="entry name" value="PKS_dehydratase_sf"/>
</dbReference>
<dbReference type="InterPro" id="IPR050091">
    <property type="entry name" value="PKS_NRPS_Biosynth_Enz"/>
</dbReference>
<proteinExistence type="predicted"/>
<comment type="caution">
    <text evidence="9">The sequence shown here is derived from an EMBL/GenBank/DDBJ whole genome shotgun (WGS) entry which is preliminary data.</text>
</comment>
<dbReference type="SMART" id="SM00827">
    <property type="entry name" value="PKS_AT"/>
    <property type="match status" value="1"/>
</dbReference>
<sequence length="1728" mass="191343">MTATANVFYFGDQSVEPYDSLIDLIRQIPGSLLLDTFLCSCFDALSSAVTSLPPRYKKLFQGRNFAQLVDHVQARGVRDATITSVLSIVAQLGWLVIHRERNGDAWLQQECNVIGACTGNLAALTAVAAYSDGDILYLGPIMVQISLRLGFAVSQRSRALQLTAGSWSAGISGVSHDALENELCHFNGSRMLPDIKHIYISAKSASSVTLSGPPALLEAFLSTEPLRNSRRLLLPIYGAYHATHLPLPDLDYILGDSPFLGRRVNDNRSLLCLRTTEDRSLRESLRSVLQQILQEPLNIDDDIHELARHTANFNVHLTSIGPARMSSLERELRPVDVCRFGSRQLRSTPTNTQPLDLSESIAVVGMAGRFPGAENADELWEVFITGKDQHRLIPSDRFDVESHVDQTGKTTNTSLTPYGCFYDGVGDFDIALFKMSPREAAQTDPMQRLMLLTAYEALESAGYYDTGDSTDQPKNGTFYGVAGDDYRQANSSQDVDINYITGGTRAFGPGRVSYHFGWEGPSMSVDTACSASAVAMHQAITSLRRRECDAALSGGANLLTCSDMFAGLSRARFVNTTGPCKTFDETADGYCRADGFASVVFKRLGDAIRDKDNILGVIRSVETNHAGTAISLTHPEAETQIALFRSVLSTAGLTVDDIDHIELHGTGTQAGDLAESASVAGLLNQPRSKHRPLTISSVKPNVGHSEAASGATSLIKGLLMLQHQVIPQHIGIKTRINPKLPAFEPLGIVVPRENMHYPALAKDGKRRMLVNNFNATGGITAMLLEEYNDAHPSHSVDVRTHYPVTVSAATSPAFNNNMRRLLEYIQARPDTNLSHLSYTLTARRLHHKYRFACVVKSIEELIQKLEIELAIPGIKHVTQPFTIFVLTGQTNAIPQAKILFDTNDTFRCHICLSDQLCREMGLPSFVGIITGEYADHKATQLQLALVALEIALAELFKSWGIRPEAVIGHSLGEYAALYICNVLSLADTLWLVGKRGLLIESACKSNEYSMAALGTSSADATKLIETYPSCEVACHNSPHQTCISGKSEVIKSLLTHLEWENVKATQLHAPYGFHSAQMDPIIEDYRLVAQSVSFQKPTVKFFSTLTGEEVTDGNELCADYLCRQTREPVLFEKALHKLEILIGNEQKPFWIELGPTPACLPMVSHTLKAKPNTLVAALEQKKPNWVTISNVLSMYYTNNGSIRWDEYHKEYLDGLQLLQLPSYAFDLKRYWIQYDGDWMIRKNQAMPSDQTVSVPRVKLQSSTLQRIESDLTEKGIRKLTYSTDLYEGQMKKFIEQFEIDEHLVCPSSVFVDMAMTAAAHLYDKSGVPFKAMAVFDLELPLGYPSATKSPFRTVATQLPNNSTEVQVTITMFELGVRTELVRCRVVISDGEDWESEANSNAYLISSRQQVIRFLWANGHTTHMSGPYAARSYTTYDHALPGINEVIMYLRDLELIAELHAQPDNGDYECNPLSLETLIQFAAIPLNHAFRSDQYVCRGWSKMYHLASLVPGNTYDIHLRMTHRGISGMMIGDVYVMMYGRPMIVIKSLVFQPGPKDSRVLYKPKIDTRHVRTMRHPRGTEGKVVEKQEQPITLLDEKRGKGAEGITLVEETQATSPKRDTTGHLPSSSSRSSNDEQKISQTPASIEDSSVNFEEIVVILAEELGVEPESLTDEVSLPDLGVDSIIEISVVARLQGHTAETLPQAFLMKYNTISKLKEYFSRSAGPICN</sequence>
<evidence type="ECO:0008006" key="11">
    <source>
        <dbReference type="Google" id="ProtNLM"/>
    </source>
</evidence>
<dbReference type="InterPro" id="IPR036736">
    <property type="entry name" value="ACP-like_sf"/>
</dbReference>
<dbReference type="Pfam" id="PF00698">
    <property type="entry name" value="Acyl_transf_1"/>
    <property type="match status" value="1"/>
</dbReference>
<dbReference type="Pfam" id="PF22621">
    <property type="entry name" value="CurL-like_PKS_C"/>
    <property type="match status" value="1"/>
</dbReference>
<feature type="region of interest" description="Disordered" evidence="5">
    <location>
        <begin position="1602"/>
        <end position="1645"/>
    </location>
</feature>
<dbReference type="PROSITE" id="PS00606">
    <property type="entry name" value="KS3_1"/>
    <property type="match status" value="1"/>
</dbReference>
<dbReference type="SUPFAM" id="SSF47336">
    <property type="entry name" value="ACP-like"/>
    <property type="match status" value="1"/>
</dbReference>
<dbReference type="Proteomes" id="UP001148614">
    <property type="component" value="Unassembled WGS sequence"/>
</dbReference>
<dbReference type="InterPro" id="IPR016036">
    <property type="entry name" value="Malonyl_transacylase_ACP-bd"/>
</dbReference>
<evidence type="ECO:0000313" key="9">
    <source>
        <dbReference type="EMBL" id="KAJ3578716.1"/>
    </source>
</evidence>
<dbReference type="InterPro" id="IPR018201">
    <property type="entry name" value="Ketoacyl_synth_AS"/>
</dbReference>
<evidence type="ECO:0000259" key="8">
    <source>
        <dbReference type="PROSITE" id="PS52019"/>
    </source>
</evidence>
<evidence type="ECO:0000256" key="1">
    <source>
        <dbReference type="ARBA" id="ARBA00022450"/>
    </source>
</evidence>
<comment type="caution">
    <text evidence="4">Lacks conserved residue(s) required for the propagation of feature annotation.</text>
</comment>
<feature type="domain" description="Ketosynthase family 3 (KS3)" evidence="7">
    <location>
        <begin position="358"/>
        <end position="786"/>
    </location>
</feature>
<dbReference type="InterPro" id="IPR014043">
    <property type="entry name" value="Acyl_transferase_dom"/>
</dbReference>